<dbReference type="CDD" id="cd00448">
    <property type="entry name" value="YjgF_YER057c_UK114_family"/>
    <property type="match status" value="1"/>
</dbReference>
<proteinExistence type="predicted"/>
<sequence>MFKPVFAVLSLLLGAVAMSAQAAAATPQFYGNGSAARPFSAAVRIGHMVYTSGVIGVDKDGKLPSDFTQQATNAMDALAAELKLADASMDDVYKCHVALADMKDWPAFNKVYVKYFKLDHLPVRMAAGANGLALGAAVEVQCEAYTHHK</sequence>
<organism evidence="2 3">
    <name type="scientific">Solimonas marina</name>
    <dbReference type="NCBI Taxonomy" id="2714601"/>
    <lineage>
        <taxon>Bacteria</taxon>
        <taxon>Pseudomonadati</taxon>
        <taxon>Pseudomonadota</taxon>
        <taxon>Gammaproteobacteria</taxon>
        <taxon>Nevskiales</taxon>
        <taxon>Nevskiaceae</taxon>
        <taxon>Solimonas</taxon>
    </lineage>
</organism>
<comment type="caution">
    <text evidence="2">The sequence shown here is derived from an EMBL/GenBank/DDBJ whole genome shotgun (WGS) entry which is preliminary data.</text>
</comment>
<name>A0A969WB35_9GAMM</name>
<dbReference type="RefSeq" id="WP_168149445.1">
    <property type="nucleotide sequence ID" value="NZ_JAAVXB010000012.1"/>
</dbReference>
<gene>
    <name evidence="2" type="ORF">G7Y82_17525</name>
</gene>
<dbReference type="EMBL" id="JAAVXB010000012">
    <property type="protein sequence ID" value="NKF24116.1"/>
    <property type="molecule type" value="Genomic_DNA"/>
</dbReference>
<evidence type="ECO:0000313" key="3">
    <source>
        <dbReference type="Proteomes" id="UP000653472"/>
    </source>
</evidence>
<dbReference type="SUPFAM" id="SSF55298">
    <property type="entry name" value="YjgF-like"/>
    <property type="match status" value="1"/>
</dbReference>
<evidence type="ECO:0000313" key="2">
    <source>
        <dbReference type="EMBL" id="NKF24116.1"/>
    </source>
</evidence>
<protein>
    <submittedName>
        <fullName evidence="2">RidA family protein</fullName>
    </submittedName>
</protein>
<dbReference type="PANTHER" id="PTHR11803:SF39">
    <property type="entry name" value="2-IMINOBUTANOATE_2-IMINOPROPANOATE DEAMINASE"/>
    <property type="match status" value="1"/>
</dbReference>
<dbReference type="GO" id="GO:0019239">
    <property type="term" value="F:deaminase activity"/>
    <property type="evidence" value="ECO:0007669"/>
    <property type="project" value="TreeGrafter"/>
</dbReference>
<keyword evidence="3" id="KW-1185">Reference proteome</keyword>
<dbReference type="Proteomes" id="UP000653472">
    <property type="component" value="Unassembled WGS sequence"/>
</dbReference>
<keyword evidence="1" id="KW-0732">Signal</keyword>
<dbReference type="InterPro" id="IPR006175">
    <property type="entry name" value="YjgF/YER057c/UK114"/>
</dbReference>
<dbReference type="InterPro" id="IPR035959">
    <property type="entry name" value="RutC-like_sf"/>
</dbReference>
<evidence type="ECO:0000256" key="1">
    <source>
        <dbReference type="SAM" id="SignalP"/>
    </source>
</evidence>
<feature type="signal peptide" evidence="1">
    <location>
        <begin position="1"/>
        <end position="22"/>
    </location>
</feature>
<feature type="chain" id="PRO_5038042540" evidence="1">
    <location>
        <begin position="23"/>
        <end position="149"/>
    </location>
</feature>
<dbReference type="Gene3D" id="3.30.1330.40">
    <property type="entry name" value="RutC-like"/>
    <property type="match status" value="1"/>
</dbReference>
<accession>A0A969WB35</accession>
<dbReference type="Pfam" id="PF01042">
    <property type="entry name" value="Ribonuc_L-PSP"/>
    <property type="match status" value="1"/>
</dbReference>
<reference evidence="2" key="1">
    <citation type="submission" date="2020-03" db="EMBL/GenBank/DDBJ databases">
        <title>Solimonas marina sp. nov., isolated from deep seawater of the Pacific Ocean.</title>
        <authorList>
            <person name="Liu X."/>
            <person name="Lai Q."/>
            <person name="Sun F."/>
            <person name="Gai Y."/>
            <person name="Li G."/>
            <person name="Shao Z."/>
        </authorList>
    </citation>
    <scope>NUCLEOTIDE SEQUENCE</scope>
    <source>
        <strain evidence="2">C16B3</strain>
    </source>
</reference>
<dbReference type="GO" id="GO:0005829">
    <property type="term" value="C:cytosol"/>
    <property type="evidence" value="ECO:0007669"/>
    <property type="project" value="TreeGrafter"/>
</dbReference>
<dbReference type="AlphaFoldDB" id="A0A969WB35"/>
<dbReference type="PANTHER" id="PTHR11803">
    <property type="entry name" value="2-IMINOBUTANOATE/2-IMINOPROPANOATE DEAMINASE RIDA"/>
    <property type="match status" value="1"/>
</dbReference>